<organism evidence="1 2">
    <name type="scientific">Kocuria oceani</name>
    <dbReference type="NCBI Taxonomy" id="988827"/>
    <lineage>
        <taxon>Bacteria</taxon>
        <taxon>Bacillati</taxon>
        <taxon>Actinomycetota</taxon>
        <taxon>Actinomycetes</taxon>
        <taxon>Micrococcales</taxon>
        <taxon>Micrococcaceae</taxon>
        <taxon>Kocuria</taxon>
    </lineage>
</organism>
<protein>
    <submittedName>
        <fullName evidence="1">Uncharacterized protein</fullName>
    </submittedName>
</protein>
<accession>A0ABV9TDZ6</accession>
<evidence type="ECO:0000313" key="1">
    <source>
        <dbReference type="EMBL" id="MFC4902176.1"/>
    </source>
</evidence>
<dbReference type="EMBL" id="JBHSIW010000002">
    <property type="protein sequence ID" value="MFC4902176.1"/>
    <property type="molecule type" value="Genomic_DNA"/>
</dbReference>
<sequence length="85" mass="8803">MSTPTTRSPYETAAATRTATRAGLAVLTAVLFCAAVHFAEIEFITAALLTGVAGVAVDLRQTEKLARARAKCWAGPTTAGRAGPR</sequence>
<reference evidence="2" key="1">
    <citation type="journal article" date="2019" name="Int. J. Syst. Evol. Microbiol.">
        <title>The Global Catalogue of Microorganisms (GCM) 10K type strain sequencing project: providing services to taxonomists for standard genome sequencing and annotation.</title>
        <authorList>
            <consortium name="The Broad Institute Genomics Platform"/>
            <consortium name="The Broad Institute Genome Sequencing Center for Infectious Disease"/>
            <person name="Wu L."/>
            <person name="Ma J."/>
        </authorList>
    </citation>
    <scope>NUCLEOTIDE SEQUENCE [LARGE SCALE GENOMIC DNA]</scope>
    <source>
        <strain evidence="2">CGMCC 4.6946</strain>
    </source>
</reference>
<dbReference type="Proteomes" id="UP001595797">
    <property type="component" value="Unassembled WGS sequence"/>
</dbReference>
<proteinExistence type="predicted"/>
<gene>
    <name evidence="1" type="ORF">ACFPCS_01180</name>
</gene>
<name>A0ABV9TDZ6_9MICC</name>
<comment type="caution">
    <text evidence="1">The sequence shown here is derived from an EMBL/GenBank/DDBJ whole genome shotgun (WGS) entry which is preliminary data.</text>
</comment>
<dbReference type="RefSeq" id="WP_075872805.1">
    <property type="nucleotide sequence ID" value="NZ_JARAMH010000009.1"/>
</dbReference>
<keyword evidence="2" id="KW-1185">Reference proteome</keyword>
<evidence type="ECO:0000313" key="2">
    <source>
        <dbReference type="Proteomes" id="UP001595797"/>
    </source>
</evidence>